<protein>
    <recommendedName>
        <fullName evidence="12">Cysteine--tRNA ligase</fullName>
        <ecNumber evidence="12">6.1.1.16</ecNumber>
    </recommendedName>
    <alternativeName>
        <fullName evidence="12">Cysteinyl-tRNA synthetase</fullName>
        <shortName evidence="12">CysRS</shortName>
    </alternativeName>
</protein>
<comment type="subcellular location">
    <subcellularLocation>
        <location evidence="12">Cytoplasm</location>
    </subcellularLocation>
</comment>
<evidence type="ECO:0000256" key="12">
    <source>
        <dbReference type="HAMAP-Rule" id="MF_00041"/>
    </source>
</evidence>
<comment type="similarity">
    <text evidence="1 12">Belongs to the class-I aminoacyl-tRNA synthetase family.</text>
</comment>
<keyword evidence="10 12" id="KW-0030">Aminoacyl-tRNA synthetase</keyword>
<dbReference type="EMBL" id="FOKA01000003">
    <property type="protein sequence ID" value="SFA89292.1"/>
    <property type="molecule type" value="Genomic_DNA"/>
</dbReference>
<dbReference type="Pfam" id="PF23493">
    <property type="entry name" value="CysS_C"/>
    <property type="match status" value="1"/>
</dbReference>
<evidence type="ECO:0000256" key="13">
    <source>
        <dbReference type="SAM" id="MobiDB-lite"/>
    </source>
</evidence>
<dbReference type="GO" id="GO:0006423">
    <property type="term" value="P:cysteinyl-tRNA aminoacylation"/>
    <property type="evidence" value="ECO:0007669"/>
    <property type="project" value="UniProtKB-UniRule"/>
</dbReference>
<evidence type="ECO:0000256" key="10">
    <source>
        <dbReference type="ARBA" id="ARBA00023146"/>
    </source>
</evidence>
<dbReference type="GO" id="GO:0005829">
    <property type="term" value="C:cytosol"/>
    <property type="evidence" value="ECO:0007669"/>
    <property type="project" value="TreeGrafter"/>
</dbReference>
<evidence type="ECO:0000256" key="9">
    <source>
        <dbReference type="ARBA" id="ARBA00022917"/>
    </source>
</evidence>
<dbReference type="Pfam" id="PF09190">
    <property type="entry name" value="DALR_2"/>
    <property type="match status" value="1"/>
</dbReference>
<evidence type="ECO:0000313" key="15">
    <source>
        <dbReference type="EMBL" id="SFA89292.1"/>
    </source>
</evidence>
<evidence type="ECO:0000256" key="7">
    <source>
        <dbReference type="ARBA" id="ARBA00022833"/>
    </source>
</evidence>
<dbReference type="InterPro" id="IPR032678">
    <property type="entry name" value="tRNA-synt_1_cat_dom"/>
</dbReference>
<dbReference type="PANTHER" id="PTHR10890">
    <property type="entry name" value="CYSTEINYL-TRNA SYNTHETASE"/>
    <property type="match status" value="1"/>
</dbReference>
<evidence type="ECO:0000256" key="5">
    <source>
        <dbReference type="ARBA" id="ARBA00022723"/>
    </source>
</evidence>
<evidence type="ECO:0000256" key="6">
    <source>
        <dbReference type="ARBA" id="ARBA00022741"/>
    </source>
</evidence>
<dbReference type="AlphaFoldDB" id="A0A1I0WKL2"/>
<feature type="binding site" evidence="12">
    <location>
        <position position="230"/>
    </location>
    <ligand>
        <name>Zn(2+)</name>
        <dbReference type="ChEBI" id="CHEBI:29105"/>
    </ligand>
</feature>
<keyword evidence="6 12" id="KW-0547">Nucleotide-binding</keyword>
<dbReference type="Proteomes" id="UP000199012">
    <property type="component" value="Unassembled WGS sequence"/>
</dbReference>
<evidence type="ECO:0000256" key="8">
    <source>
        <dbReference type="ARBA" id="ARBA00022840"/>
    </source>
</evidence>
<sequence length="503" mass="53777">MTLHLFDSATRSVRPFEPVVPGQVGVYLCGATVQAPPHVGHVRSAVAFDVLVRWLRRSGYRVTLVRNVTDVDDKILARSAAAGEPWWAWALTNERAFTRAYDALGVLPPTYEPRATGHVPDMVALMQRLVEGGHAYATAPGDVWFDVRSWPAYGELTHQRLEDMVPSPDDEGPAAGEPAPDDEPLDERATPGKRDPHDFALWKSPRPGEPATAAWDTPFGRGRPGWHLECSAMAHRYLGETFDIHGGGLDLRFPHHENEQAQSRAAGFGFARYWVHNGWVTQGGAKMSKSLGNGLLVDAVLRTTPAPVVRLALTAVQLRSMLEWTDDILREAGATWERLAGFVARATEAVGAVDDDEVLLAALPEAFTAAMDDDLNVPAALAVVHEHLKAGNTALAAGDAAATRTAVVAVRGMLDVLGLDPASPQWAAGRGAGDDRAARALDAVVGAELEARAQARAARDWATADAIRDRLTAAGIAVEDSPAGARWSLAAPAGAAETTTTED</sequence>
<dbReference type="STRING" id="988821.SAMN05421867_10369"/>
<evidence type="ECO:0000256" key="3">
    <source>
        <dbReference type="ARBA" id="ARBA00022490"/>
    </source>
</evidence>
<dbReference type="InterPro" id="IPR024909">
    <property type="entry name" value="Cys-tRNA/MSH_ligase"/>
</dbReference>
<dbReference type="Gene3D" id="3.40.50.620">
    <property type="entry name" value="HUPs"/>
    <property type="match status" value="1"/>
</dbReference>
<dbReference type="InterPro" id="IPR009080">
    <property type="entry name" value="tRNAsynth_Ia_anticodon-bd"/>
</dbReference>
<keyword evidence="5 12" id="KW-0479">Metal-binding</keyword>
<dbReference type="PANTHER" id="PTHR10890:SF30">
    <property type="entry name" value="CYSTEINE--TRNA LIGASE"/>
    <property type="match status" value="1"/>
</dbReference>
<dbReference type="Gene3D" id="1.20.120.1910">
    <property type="entry name" value="Cysteine-tRNA ligase, C-terminal anti-codon recognition domain"/>
    <property type="match status" value="1"/>
</dbReference>
<evidence type="ECO:0000259" key="14">
    <source>
        <dbReference type="SMART" id="SM00840"/>
    </source>
</evidence>
<keyword evidence="9 12" id="KW-0648">Protein biosynthesis</keyword>
<dbReference type="NCBIfam" id="TIGR00435">
    <property type="entry name" value="cysS"/>
    <property type="match status" value="1"/>
</dbReference>
<keyword evidence="3 12" id="KW-0963">Cytoplasm</keyword>
<keyword evidence="8 12" id="KW-0067">ATP-binding</keyword>
<evidence type="ECO:0000256" key="4">
    <source>
        <dbReference type="ARBA" id="ARBA00022598"/>
    </source>
</evidence>
<feature type="compositionally biased region" description="Basic and acidic residues" evidence="13">
    <location>
        <begin position="186"/>
        <end position="200"/>
    </location>
</feature>
<evidence type="ECO:0000256" key="11">
    <source>
        <dbReference type="ARBA" id="ARBA00047398"/>
    </source>
</evidence>
<feature type="binding site" evidence="12">
    <location>
        <position position="29"/>
    </location>
    <ligand>
        <name>Zn(2+)</name>
        <dbReference type="ChEBI" id="CHEBI:29105"/>
    </ligand>
</feature>
<dbReference type="SMART" id="SM00840">
    <property type="entry name" value="DALR_2"/>
    <property type="match status" value="1"/>
</dbReference>
<dbReference type="SUPFAM" id="SSF47323">
    <property type="entry name" value="Anticodon-binding domain of a subclass of class I aminoacyl-tRNA synthetases"/>
    <property type="match status" value="1"/>
</dbReference>
<dbReference type="SUPFAM" id="SSF52374">
    <property type="entry name" value="Nucleotidylyl transferase"/>
    <property type="match status" value="1"/>
</dbReference>
<dbReference type="Pfam" id="PF01406">
    <property type="entry name" value="tRNA-synt_1e"/>
    <property type="match status" value="1"/>
</dbReference>
<comment type="catalytic activity">
    <reaction evidence="11 12">
        <text>tRNA(Cys) + L-cysteine + ATP = L-cysteinyl-tRNA(Cys) + AMP + diphosphate</text>
        <dbReference type="Rhea" id="RHEA:17773"/>
        <dbReference type="Rhea" id="RHEA-COMP:9661"/>
        <dbReference type="Rhea" id="RHEA-COMP:9679"/>
        <dbReference type="ChEBI" id="CHEBI:30616"/>
        <dbReference type="ChEBI" id="CHEBI:33019"/>
        <dbReference type="ChEBI" id="CHEBI:35235"/>
        <dbReference type="ChEBI" id="CHEBI:78442"/>
        <dbReference type="ChEBI" id="CHEBI:78517"/>
        <dbReference type="ChEBI" id="CHEBI:456215"/>
        <dbReference type="EC" id="6.1.1.16"/>
    </reaction>
</comment>
<accession>A0A1I0WKL2</accession>
<dbReference type="HAMAP" id="MF_00041">
    <property type="entry name" value="Cys_tRNA_synth"/>
    <property type="match status" value="1"/>
</dbReference>
<name>A0A1I0WKL2_9CELL</name>
<comment type="subunit">
    <text evidence="2 12">Monomer.</text>
</comment>
<keyword evidence="7 12" id="KW-0862">Zinc</keyword>
<keyword evidence="4 12" id="KW-0436">Ligase</keyword>
<evidence type="ECO:0000256" key="1">
    <source>
        <dbReference type="ARBA" id="ARBA00005594"/>
    </source>
</evidence>
<feature type="short sequence motif" description="'KMSKS' region" evidence="12">
    <location>
        <begin position="286"/>
        <end position="290"/>
    </location>
</feature>
<keyword evidence="16" id="KW-1185">Reference proteome</keyword>
<proteinExistence type="inferred from homology"/>
<evidence type="ECO:0000313" key="16">
    <source>
        <dbReference type="Proteomes" id="UP000199012"/>
    </source>
</evidence>
<feature type="short sequence motif" description="'HIGH' region" evidence="12">
    <location>
        <begin position="31"/>
        <end position="41"/>
    </location>
</feature>
<dbReference type="GO" id="GO:0005524">
    <property type="term" value="F:ATP binding"/>
    <property type="evidence" value="ECO:0007669"/>
    <property type="project" value="UniProtKB-UniRule"/>
</dbReference>
<feature type="binding site" evidence="12">
    <location>
        <position position="259"/>
    </location>
    <ligand>
        <name>Zn(2+)</name>
        <dbReference type="ChEBI" id="CHEBI:29105"/>
    </ligand>
</feature>
<feature type="binding site" evidence="12">
    <location>
        <position position="255"/>
    </location>
    <ligand>
        <name>Zn(2+)</name>
        <dbReference type="ChEBI" id="CHEBI:29105"/>
    </ligand>
</feature>
<dbReference type="InterPro" id="IPR014729">
    <property type="entry name" value="Rossmann-like_a/b/a_fold"/>
</dbReference>
<dbReference type="RefSeq" id="WP_090031062.1">
    <property type="nucleotide sequence ID" value="NZ_BONM01000002.1"/>
</dbReference>
<evidence type="ECO:0000256" key="2">
    <source>
        <dbReference type="ARBA" id="ARBA00011245"/>
    </source>
</evidence>
<dbReference type="GO" id="GO:0004817">
    <property type="term" value="F:cysteine-tRNA ligase activity"/>
    <property type="evidence" value="ECO:0007669"/>
    <property type="project" value="UniProtKB-UniRule"/>
</dbReference>
<dbReference type="EC" id="6.1.1.16" evidence="12"/>
<organism evidence="15 16">
    <name type="scientific">Cellulomonas marina</name>
    <dbReference type="NCBI Taxonomy" id="988821"/>
    <lineage>
        <taxon>Bacteria</taxon>
        <taxon>Bacillati</taxon>
        <taxon>Actinomycetota</taxon>
        <taxon>Actinomycetes</taxon>
        <taxon>Micrococcales</taxon>
        <taxon>Cellulomonadaceae</taxon>
        <taxon>Cellulomonas</taxon>
    </lineage>
</organism>
<dbReference type="GO" id="GO:0008270">
    <property type="term" value="F:zinc ion binding"/>
    <property type="evidence" value="ECO:0007669"/>
    <property type="project" value="UniProtKB-UniRule"/>
</dbReference>
<dbReference type="InterPro" id="IPR015273">
    <property type="entry name" value="Cys-tRNA-synt_Ia_DALR"/>
</dbReference>
<gene>
    <name evidence="12" type="primary">cysS</name>
    <name evidence="15" type="ORF">SAMN05421867_10369</name>
</gene>
<feature type="region of interest" description="Disordered" evidence="13">
    <location>
        <begin position="163"/>
        <end position="218"/>
    </location>
</feature>
<dbReference type="PRINTS" id="PR00983">
    <property type="entry name" value="TRNASYNTHCYS"/>
</dbReference>
<dbReference type="OrthoDB" id="9815130at2"/>
<dbReference type="InterPro" id="IPR015803">
    <property type="entry name" value="Cys-tRNA-ligase"/>
</dbReference>
<feature type="binding site" evidence="12">
    <location>
        <position position="289"/>
    </location>
    <ligand>
        <name>ATP</name>
        <dbReference type="ChEBI" id="CHEBI:30616"/>
    </ligand>
</feature>
<feature type="domain" description="Cysteinyl-tRNA synthetase class Ia DALR" evidence="14">
    <location>
        <begin position="366"/>
        <end position="428"/>
    </location>
</feature>
<reference evidence="15 16" key="1">
    <citation type="submission" date="2016-10" db="EMBL/GenBank/DDBJ databases">
        <authorList>
            <person name="de Groot N.N."/>
        </authorList>
    </citation>
    <scope>NUCLEOTIDE SEQUENCE [LARGE SCALE GENOMIC DNA]</scope>
    <source>
        <strain evidence="15 16">CGMCC 4.6945</strain>
    </source>
</reference>
<dbReference type="CDD" id="cd00672">
    <property type="entry name" value="CysRS_core"/>
    <property type="match status" value="1"/>
</dbReference>
<dbReference type="InterPro" id="IPR056411">
    <property type="entry name" value="CysS_C"/>
</dbReference>
<comment type="cofactor">
    <cofactor evidence="12">
        <name>Zn(2+)</name>
        <dbReference type="ChEBI" id="CHEBI:29105"/>
    </cofactor>
    <text evidence="12">Binds 1 zinc ion per subunit.</text>
</comment>